<protein>
    <submittedName>
        <fullName evidence="1">Uncharacterized protein</fullName>
    </submittedName>
</protein>
<comment type="caution">
    <text evidence="1">The sequence shown here is derived from an EMBL/GenBank/DDBJ whole genome shotgun (WGS) entry which is preliminary data.</text>
</comment>
<sequence>MEDCGLVYNRDYNVVICTLCKFAVVPSDEKCSGITHHLKYSHALKFNLASVRDELVGLGLAPYKDVVHPQPGIAPIDNLELASGF</sequence>
<dbReference type="Pfam" id="PF12013">
    <property type="entry name" value="OrsD"/>
    <property type="match status" value="1"/>
</dbReference>
<dbReference type="InterPro" id="IPR022698">
    <property type="entry name" value="OrsD"/>
</dbReference>
<name>A0A9W8CRA3_9FUNG</name>
<feature type="non-terminal residue" evidence="1">
    <location>
        <position position="85"/>
    </location>
</feature>
<reference evidence="1" key="1">
    <citation type="submission" date="2022-07" db="EMBL/GenBank/DDBJ databases">
        <title>Phylogenomic reconstructions and comparative analyses of Kickxellomycotina fungi.</title>
        <authorList>
            <person name="Reynolds N.K."/>
            <person name="Stajich J.E."/>
            <person name="Barry K."/>
            <person name="Grigoriev I.V."/>
            <person name="Crous P."/>
            <person name="Smith M.E."/>
        </authorList>
    </citation>
    <scope>NUCLEOTIDE SEQUENCE</scope>
    <source>
        <strain evidence="1">BCRC 34381</strain>
    </source>
</reference>
<organism evidence="1 2">
    <name type="scientific">Coemansia biformis</name>
    <dbReference type="NCBI Taxonomy" id="1286918"/>
    <lineage>
        <taxon>Eukaryota</taxon>
        <taxon>Fungi</taxon>
        <taxon>Fungi incertae sedis</taxon>
        <taxon>Zoopagomycota</taxon>
        <taxon>Kickxellomycotina</taxon>
        <taxon>Kickxellomycetes</taxon>
        <taxon>Kickxellales</taxon>
        <taxon>Kickxellaceae</taxon>
        <taxon>Coemansia</taxon>
    </lineage>
</organism>
<evidence type="ECO:0000313" key="1">
    <source>
        <dbReference type="EMBL" id="KAJ1720928.1"/>
    </source>
</evidence>
<keyword evidence="2" id="KW-1185">Reference proteome</keyword>
<dbReference type="OrthoDB" id="416217at2759"/>
<dbReference type="EMBL" id="JANBOI010002585">
    <property type="protein sequence ID" value="KAJ1720928.1"/>
    <property type="molecule type" value="Genomic_DNA"/>
</dbReference>
<accession>A0A9W8CRA3</accession>
<evidence type="ECO:0000313" key="2">
    <source>
        <dbReference type="Proteomes" id="UP001143981"/>
    </source>
</evidence>
<dbReference type="Proteomes" id="UP001143981">
    <property type="component" value="Unassembled WGS sequence"/>
</dbReference>
<gene>
    <name evidence="1" type="ORF">LPJ61_006106</name>
</gene>
<proteinExistence type="predicted"/>
<dbReference type="AlphaFoldDB" id="A0A9W8CRA3"/>